<comment type="caution">
    <text evidence="8">The sequence shown here is derived from an EMBL/GenBank/DDBJ whole genome shotgun (WGS) entry which is preliminary data.</text>
</comment>
<keyword evidence="8" id="KW-0547">Nucleotide-binding</keyword>
<dbReference type="PROSITE" id="PS50929">
    <property type="entry name" value="ABC_TM1F"/>
    <property type="match status" value="1"/>
</dbReference>
<dbReference type="InterPro" id="IPR039421">
    <property type="entry name" value="Type_1_exporter"/>
</dbReference>
<feature type="transmembrane region" description="Helical" evidence="5">
    <location>
        <begin position="209"/>
        <end position="230"/>
    </location>
</feature>
<dbReference type="Proteomes" id="UP000297394">
    <property type="component" value="Unassembled WGS sequence"/>
</dbReference>
<evidence type="ECO:0000256" key="4">
    <source>
        <dbReference type="ARBA" id="ARBA00023136"/>
    </source>
</evidence>
<feature type="domain" description="ABC transmembrane type-1" evidence="7">
    <location>
        <begin position="210"/>
        <end position="492"/>
    </location>
</feature>
<evidence type="ECO:0000256" key="1">
    <source>
        <dbReference type="ARBA" id="ARBA00004651"/>
    </source>
</evidence>
<feature type="transmembrane region" description="Helical" evidence="5">
    <location>
        <begin position="347"/>
        <end position="365"/>
    </location>
</feature>
<dbReference type="InterPro" id="IPR011527">
    <property type="entry name" value="ABC1_TM_dom"/>
</dbReference>
<evidence type="ECO:0000259" key="7">
    <source>
        <dbReference type="PROSITE" id="PS50929"/>
    </source>
</evidence>
<evidence type="ECO:0000256" key="5">
    <source>
        <dbReference type="SAM" id="Phobius"/>
    </source>
</evidence>
<name>A0A4R9IPZ0_9LEPT</name>
<feature type="transmembrane region" description="Helical" evidence="5">
    <location>
        <begin position="323"/>
        <end position="341"/>
    </location>
</feature>
<dbReference type="InterPro" id="IPR027417">
    <property type="entry name" value="P-loop_NTPase"/>
</dbReference>
<dbReference type="AlphaFoldDB" id="A0A4R9IPZ0"/>
<organism evidence="8 10">
    <name type="scientific">Leptospira bourretii</name>
    <dbReference type="NCBI Taxonomy" id="2484962"/>
    <lineage>
        <taxon>Bacteria</taxon>
        <taxon>Pseudomonadati</taxon>
        <taxon>Spirochaetota</taxon>
        <taxon>Spirochaetia</taxon>
        <taxon>Leptospirales</taxon>
        <taxon>Leptospiraceae</taxon>
        <taxon>Leptospira</taxon>
    </lineage>
</organism>
<evidence type="ECO:0000256" key="2">
    <source>
        <dbReference type="ARBA" id="ARBA00022692"/>
    </source>
</evidence>
<dbReference type="InterPro" id="IPR003439">
    <property type="entry name" value="ABC_transporter-like_ATP-bd"/>
</dbReference>
<evidence type="ECO:0000313" key="9">
    <source>
        <dbReference type="EMBL" id="TGK93974.1"/>
    </source>
</evidence>
<accession>A0A4R9IPZ0</accession>
<dbReference type="Proteomes" id="UP000297918">
    <property type="component" value="Unassembled WGS sequence"/>
</dbReference>
<dbReference type="Gene3D" id="1.20.1560.10">
    <property type="entry name" value="ABC transporter type 1, transmembrane domain"/>
    <property type="match status" value="1"/>
</dbReference>
<reference evidence="10 11" key="2">
    <citation type="journal article" date="2019" name="PLoS Negl. Trop. Dis.">
        <title>Revisiting the worldwide diversity of Leptospira species in the environment.</title>
        <authorList>
            <person name="Vincent A.T."/>
            <person name="Schiettekatte O."/>
            <person name="Bourhy P."/>
            <person name="Veyrier F.J."/>
            <person name="Picardeau M."/>
        </authorList>
    </citation>
    <scope>NUCLEOTIDE SEQUENCE [LARGE SCALE GENOMIC DNA]</scope>
    <source>
        <strain evidence="8 10">201800280</strain>
        <strain evidence="11">201800281</strain>
    </source>
</reference>
<reference evidence="9" key="1">
    <citation type="submission" date="2018-10" db="EMBL/GenBank/DDBJ databases">
        <authorList>
            <person name="Vincent A.T."/>
            <person name="Schiettekatte O."/>
            <person name="Bourhy P."/>
            <person name="Veyrier F.J."/>
            <person name="Picardeau M."/>
        </authorList>
    </citation>
    <scope>NUCLEOTIDE SEQUENCE</scope>
    <source>
        <strain evidence="9">201800281</strain>
    </source>
</reference>
<keyword evidence="3 5" id="KW-1133">Transmembrane helix</keyword>
<evidence type="ECO:0000259" key="6">
    <source>
        <dbReference type="PROSITE" id="PS50893"/>
    </source>
</evidence>
<dbReference type="GO" id="GO:0005524">
    <property type="term" value="F:ATP binding"/>
    <property type="evidence" value="ECO:0007669"/>
    <property type="project" value="UniProtKB-KW"/>
</dbReference>
<dbReference type="PROSITE" id="PS50893">
    <property type="entry name" value="ABC_TRANSPORTER_2"/>
    <property type="match status" value="1"/>
</dbReference>
<dbReference type="Gene3D" id="3.40.50.300">
    <property type="entry name" value="P-loop containing nucleotide triphosphate hydrolases"/>
    <property type="match status" value="1"/>
</dbReference>
<dbReference type="PANTHER" id="PTHR43394">
    <property type="entry name" value="ATP-DEPENDENT PERMEASE MDL1, MITOCHONDRIAL"/>
    <property type="match status" value="1"/>
</dbReference>
<keyword evidence="2 5" id="KW-0812">Transmembrane</keyword>
<dbReference type="GO" id="GO:0005886">
    <property type="term" value="C:plasma membrane"/>
    <property type="evidence" value="ECO:0007669"/>
    <property type="project" value="UniProtKB-SubCell"/>
</dbReference>
<dbReference type="RefSeq" id="WP_135747789.1">
    <property type="nucleotide sequence ID" value="NZ_RQFL01000011.1"/>
</dbReference>
<gene>
    <name evidence="8" type="ORF">EHQ23_00085</name>
    <name evidence="9" type="ORF">EHQ26_08125</name>
</gene>
<feature type="domain" description="ABC transporter" evidence="6">
    <location>
        <begin position="525"/>
        <end position="742"/>
    </location>
</feature>
<keyword evidence="11" id="KW-1185">Reference proteome</keyword>
<dbReference type="EMBL" id="RQFM01000006">
    <property type="protein sequence ID" value="TGK90005.1"/>
    <property type="molecule type" value="Genomic_DNA"/>
</dbReference>
<proteinExistence type="predicted"/>
<dbReference type="EMBL" id="RQFL01000011">
    <property type="protein sequence ID" value="TGK93974.1"/>
    <property type="molecule type" value="Genomic_DNA"/>
</dbReference>
<evidence type="ECO:0000256" key="3">
    <source>
        <dbReference type="ARBA" id="ARBA00022989"/>
    </source>
</evidence>
<dbReference type="InterPro" id="IPR036640">
    <property type="entry name" value="ABC1_TM_sf"/>
</dbReference>
<keyword evidence="8" id="KW-0067">ATP-binding</keyword>
<evidence type="ECO:0000313" key="11">
    <source>
        <dbReference type="Proteomes" id="UP000297918"/>
    </source>
</evidence>
<dbReference type="SUPFAM" id="SSF52540">
    <property type="entry name" value="P-loop containing nucleoside triphosphate hydrolases"/>
    <property type="match status" value="1"/>
</dbReference>
<sequence length="742" mass="84060">MLKFLHTLVFHFKNQLFKKKEESLSVRLTSMEDLAKSVLDFFSESLNIQSFPSQIIEGFRSLRSKYRQVTNQNFYDFLFAASHQYKVRLNIVQKTLQDIRPYITDGSPFVFQVASETNQIPEFYAIVSYKTSSYRIKVLNQIDGDEEWYSEKELLKLIGIKSNKEYVDWVIAEPTFPFSTNKDMSKDDSPVKNALKQISHLIRMESQDVWIVFIYGIGIGILSLVVPVATSSLVNIVAFGVLLQPVIILTLLVVFFLGFAGAMQTIQIYVVEILQRRVFVRIATEFAVKFPKISQDSLDKHHSPELVNRFFDTMTIQKSIHSLLVDGLSVVLTTVIGFILISFYHPIFIVFSFLILFIGGYWVTYRLGKPAAENYIKISKEKYKVAAWLEEISRHSALFHSTFGSNFALDRADSFIRDYLYARKKYFFNYIRQIIGLVGIQALASAIVLGLGGYLVIHRQLTIGQLVAAELVIAKVLSDISKFGKQLDSFYSLIAAVDKINSVFHLPTIPVKTVEFEIPEGPIQVQLSGVHYSLTNGHKIFNQFNLKVSPGKSIGISSNTPYDAHILLDLISGVRTPTSGIVEYNHQNIHEVSKEQIHSVTFLVRGNEIFEGSILENIRVGREEISLIEIRELLETLGIWETIQILPNGIHTPLLTFGHPFDSIQTTIISLARAIIGKPKLLLIDGNLDLLPPSLLNSALKVLLQKNKEWTLFIVSKSPTVLSLMDQILRLENDSHSLKVNS</sequence>
<keyword evidence="4 5" id="KW-0472">Membrane</keyword>
<dbReference type="SUPFAM" id="SSF90123">
    <property type="entry name" value="ABC transporter transmembrane region"/>
    <property type="match status" value="1"/>
</dbReference>
<dbReference type="OrthoDB" id="311344at2"/>
<dbReference type="Pfam" id="PF00664">
    <property type="entry name" value="ABC_membrane"/>
    <property type="match status" value="1"/>
</dbReference>
<evidence type="ECO:0000313" key="8">
    <source>
        <dbReference type="EMBL" id="TGK90005.1"/>
    </source>
</evidence>
<dbReference type="GO" id="GO:0016887">
    <property type="term" value="F:ATP hydrolysis activity"/>
    <property type="evidence" value="ECO:0007669"/>
    <property type="project" value="InterPro"/>
</dbReference>
<comment type="subcellular location">
    <subcellularLocation>
        <location evidence="1">Cell membrane</location>
        <topology evidence="1">Multi-pass membrane protein</topology>
    </subcellularLocation>
</comment>
<feature type="transmembrane region" description="Helical" evidence="5">
    <location>
        <begin position="236"/>
        <end position="259"/>
    </location>
</feature>
<protein>
    <submittedName>
        <fullName evidence="8">ABC transporter ATP-binding protein</fullName>
    </submittedName>
</protein>
<dbReference type="PANTHER" id="PTHR43394:SF4">
    <property type="entry name" value="TOXIN SECRETION ABC TRANSPORTER ATP-BINDING PROTEIN"/>
    <property type="match status" value="1"/>
</dbReference>
<dbReference type="GO" id="GO:0015421">
    <property type="term" value="F:ABC-type oligopeptide transporter activity"/>
    <property type="evidence" value="ECO:0007669"/>
    <property type="project" value="TreeGrafter"/>
</dbReference>
<evidence type="ECO:0000313" key="10">
    <source>
        <dbReference type="Proteomes" id="UP000297394"/>
    </source>
</evidence>
<feature type="transmembrane region" description="Helical" evidence="5">
    <location>
        <begin position="434"/>
        <end position="457"/>
    </location>
</feature>